<reference evidence="1 2" key="1">
    <citation type="journal article" date="2019" name="Sci. Rep.">
        <title>Orb-weaving spider Araneus ventricosus genome elucidates the spidroin gene catalogue.</title>
        <authorList>
            <person name="Kono N."/>
            <person name="Nakamura H."/>
            <person name="Ohtoshi R."/>
            <person name="Moran D.A.P."/>
            <person name="Shinohara A."/>
            <person name="Yoshida Y."/>
            <person name="Fujiwara M."/>
            <person name="Mori M."/>
            <person name="Tomita M."/>
            <person name="Arakawa K."/>
        </authorList>
    </citation>
    <scope>NUCLEOTIDE SEQUENCE [LARGE SCALE GENOMIC DNA]</scope>
</reference>
<name>A0A4Y2L9D2_ARAVE</name>
<organism evidence="1 2">
    <name type="scientific">Araneus ventricosus</name>
    <name type="common">Orbweaver spider</name>
    <name type="synonym">Epeira ventricosa</name>
    <dbReference type="NCBI Taxonomy" id="182803"/>
    <lineage>
        <taxon>Eukaryota</taxon>
        <taxon>Metazoa</taxon>
        <taxon>Ecdysozoa</taxon>
        <taxon>Arthropoda</taxon>
        <taxon>Chelicerata</taxon>
        <taxon>Arachnida</taxon>
        <taxon>Araneae</taxon>
        <taxon>Araneomorphae</taxon>
        <taxon>Entelegynae</taxon>
        <taxon>Araneoidea</taxon>
        <taxon>Araneidae</taxon>
        <taxon>Araneus</taxon>
    </lineage>
</organism>
<comment type="caution">
    <text evidence="1">The sequence shown here is derived from an EMBL/GenBank/DDBJ whole genome shotgun (WGS) entry which is preliminary data.</text>
</comment>
<evidence type="ECO:0000313" key="2">
    <source>
        <dbReference type="Proteomes" id="UP000499080"/>
    </source>
</evidence>
<proteinExistence type="predicted"/>
<dbReference type="AlphaFoldDB" id="A0A4Y2L9D2"/>
<gene>
    <name evidence="1" type="ORF">AVEN_200650_1</name>
</gene>
<dbReference type="EMBL" id="BGPR01005440">
    <property type="protein sequence ID" value="GBN10186.1"/>
    <property type="molecule type" value="Genomic_DNA"/>
</dbReference>
<accession>A0A4Y2L9D2</accession>
<keyword evidence="2" id="KW-1185">Reference proteome</keyword>
<protein>
    <submittedName>
        <fullName evidence="1">Uncharacterized protein</fullName>
    </submittedName>
</protein>
<dbReference type="Proteomes" id="UP000499080">
    <property type="component" value="Unassembled WGS sequence"/>
</dbReference>
<evidence type="ECO:0000313" key="1">
    <source>
        <dbReference type="EMBL" id="GBN10186.1"/>
    </source>
</evidence>
<sequence>MTAGLVYFLNFSRQKLQQPGFHQLLSSSAFFLEVHHKLGRYLLVHHFGKYLLLGDWYLFPRLYSPVGFHTVNVASDLSSTIDVSRLLSDGATIGAILQEQKMSIMYPFGYKIEAWSSRIGFCLPVCSLQGGTQ</sequence>